<feature type="transmembrane region" description="Helical" evidence="1">
    <location>
        <begin position="115"/>
        <end position="138"/>
    </location>
</feature>
<feature type="transmembrane region" description="Helical" evidence="1">
    <location>
        <begin position="172"/>
        <end position="194"/>
    </location>
</feature>
<keyword evidence="1" id="KW-0472">Membrane</keyword>
<feature type="transmembrane region" description="Helical" evidence="1">
    <location>
        <begin position="80"/>
        <end position="103"/>
    </location>
</feature>
<evidence type="ECO:0000256" key="1">
    <source>
        <dbReference type="SAM" id="Phobius"/>
    </source>
</evidence>
<keyword evidence="1" id="KW-1133">Transmembrane helix</keyword>
<organism evidence="2 3">
    <name type="scientific">Steinernema glaseri</name>
    <dbReference type="NCBI Taxonomy" id="37863"/>
    <lineage>
        <taxon>Eukaryota</taxon>
        <taxon>Metazoa</taxon>
        <taxon>Ecdysozoa</taxon>
        <taxon>Nematoda</taxon>
        <taxon>Chromadorea</taxon>
        <taxon>Rhabditida</taxon>
        <taxon>Tylenchina</taxon>
        <taxon>Panagrolaimomorpha</taxon>
        <taxon>Strongyloidoidea</taxon>
        <taxon>Steinernematidae</taxon>
        <taxon>Steinernema</taxon>
    </lineage>
</organism>
<evidence type="ECO:0000313" key="2">
    <source>
        <dbReference type="Proteomes" id="UP000095287"/>
    </source>
</evidence>
<keyword evidence="2" id="KW-1185">Reference proteome</keyword>
<dbReference type="AlphaFoldDB" id="A0A1I8A6T5"/>
<dbReference type="WBParaSite" id="L893_g33172.t1">
    <property type="protein sequence ID" value="L893_g33172.t1"/>
    <property type="gene ID" value="L893_g33172"/>
</dbReference>
<sequence>MTVHLGIGIVSIVAFSFFFPCNLMIVWTIATKRRLRKLWAYVIIFHTAILDVGYILPILTTGLMSLLGIELPKSIVVGSYYIMTAFPATQAALNLSLAVNRMIIFMDLRRVNKAAVYCVLLAFSWMAGVVWIVLTALIKANFRFDLVKHTLLMMPVNSQENRYQSQLNTAKMYLTMFCFGTAFFCYLITIYAIFRKVRVVNCRNLGY</sequence>
<keyword evidence="1" id="KW-0812">Transmembrane</keyword>
<dbReference type="Gene3D" id="1.20.1070.10">
    <property type="entry name" value="Rhodopsin 7-helix transmembrane proteins"/>
    <property type="match status" value="1"/>
</dbReference>
<feature type="transmembrane region" description="Helical" evidence="1">
    <location>
        <begin position="38"/>
        <end position="60"/>
    </location>
</feature>
<name>A0A1I8A6T5_9BILA</name>
<dbReference type="Proteomes" id="UP000095287">
    <property type="component" value="Unplaced"/>
</dbReference>
<evidence type="ECO:0000313" key="3">
    <source>
        <dbReference type="WBParaSite" id="L893_g33172.t1"/>
    </source>
</evidence>
<feature type="transmembrane region" description="Helical" evidence="1">
    <location>
        <begin position="6"/>
        <end position="26"/>
    </location>
</feature>
<proteinExistence type="predicted"/>
<protein>
    <submittedName>
        <fullName evidence="3">G_PROTEIN_RECEP_F1_2 domain-containing protein</fullName>
    </submittedName>
</protein>
<accession>A0A1I8A6T5</accession>
<reference evidence="3" key="1">
    <citation type="submission" date="2016-11" db="UniProtKB">
        <authorList>
            <consortium name="WormBaseParasite"/>
        </authorList>
    </citation>
    <scope>IDENTIFICATION</scope>
</reference>
<dbReference type="SUPFAM" id="SSF81321">
    <property type="entry name" value="Family A G protein-coupled receptor-like"/>
    <property type="match status" value="1"/>
</dbReference>